<keyword evidence="5" id="KW-1133">Transmembrane helix</keyword>
<sequence length="522" mass="58567">MLYTTSDVKAALAELPFSAFAAAAGVLIFVAFLIREFKSWYRLKHIPGPFLNGISSFPMVRMAGSGRMCFQMRELGNRYGPLVRIGPNEVVFGDADTFRMITGARSPFVKSPWFGASRHLPDQHSIVSMSDEDEHKIMKGKLAPGYSDKEASGSFETGVDKYVATFIDLIERKYISTSMDYRPMEFSHKAQYFALDVITEVGFGEAFGFLTNDRDMYQYVEINDTYLPVLVMLLELPFFDNVLRTWPMNKLAPTAGDDYGYGKLMGLMTDIVDKRLKPDAEQGNDMLASHIRSGLNRKELLAEVFVKVMAGADSTAMAIRMMLLFLLTTPTALSTLRAEIDDRVASGQISSPFITHAEANSFPYLQAVVKETLRLYPPITGHNYKLVPAGGATILGHFLPAGTQIGLNHVQMLRNKKVFGADAEIFRPERWVEADGTRFKEMSANVDLVFSHGKYYCLGRNLAQIEMNKVVAELVRRFDFTIADPVVPITVKDCAFWVCSDFWVRVTRREKARMYPNSGCSC</sequence>
<dbReference type="AlphaFoldDB" id="A0AAE0HTC7"/>
<feature type="binding site" description="axial binding residue" evidence="4">
    <location>
        <position position="457"/>
    </location>
    <ligand>
        <name>heme</name>
        <dbReference type="ChEBI" id="CHEBI:30413"/>
    </ligand>
    <ligandPart>
        <name>Fe</name>
        <dbReference type="ChEBI" id="CHEBI:18248"/>
    </ligandPart>
</feature>
<name>A0AAE0HTC7_9PEZI</name>
<evidence type="ECO:0000313" key="7">
    <source>
        <dbReference type="Proteomes" id="UP001283341"/>
    </source>
</evidence>
<dbReference type="EMBL" id="JAUEDM010000009">
    <property type="protein sequence ID" value="KAK3312504.1"/>
    <property type="molecule type" value="Genomic_DNA"/>
</dbReference>
<organism evidence="6 7">
    <name type="scientific">Apodospora peruviana</name>
    <dbReference type="NCBI Taxonomy" id="516989"/>
    <lineage>
        <taxon>Eukaryota</taxon>
        <taxon>Fungi</taxon>
        <taxon>Dikarya</taxon>
        <taxon>Ascomycota</taxon>
        <taxon>Pezizomycotina</taxon>
        <taxon>Sordariomycetes</taxon>
        <taxon>Sordariomycetidae</taxon>
        <taxon>Sordariales</taxon>
        <taxon>Lasiosphaeriaceae</taxon>
        <taxon>Apodospora</taxon>
    </lineage>
</organism>
<dbReference type="InterPro" id="IPR050121">
    <property type="entry name" value="Cytochrome_P450_monoxygenase"/>
</dbReference>
<evidence type="ECO:0000313" key="6">
    <source>
        <dbReference type="EMBL" id="KAK3312504.1"/>
    </source>
</evidence>
<dbReference type="CDD" id="cd11060">
    <property type="entry name" value="CYP57A1-like"/>
    <property type="match status" value="1"/>
</dbReference>
<dbReference type="GO" id="GO:0005506">
    <property type="term" value="F:iron ion binding"/>
    <property type="evidence" value="ECO:0007669"/>
    <property type="project" value="InterPro"/>
</dbReference>
<dbReference type="GO" id="GO:0004497">
    <property type="term" value="F:monooxygenase activity"/>
    <property type="evidence" value="ECO:0007669"/>
    <property type="project" value="InterPro"/>
</dbReference>
<dbReference type="PRINTS" id="PR00463">
    <property type="entry name" value="EP450I"/>
</dbReference>
<dbReference type="PANTHER" id="PTHR24305:SF168">
    <property type="entry name" value="P450, PUTATIVE (EUROFUNG)-RELATED"/>
    <property type="match status" value="1"/>
</dbReference>
<dbReference type="InterPro" id="IPR036396">
    <property type="entry name" value="Cyt_P450_sf"/>
</dbReference>
<proteinExistence type="predicted"/>
<protein>
    <submittedName>
        <fullName evidence="6">Cytochrome P450</fullName>
    </submittedName>
</protein>
<reference evidence="6" key="1">
    <citation type="journal article" date="2023" name="Mol. Phylogenet. Evol.">
        <title>Genome-scale phylogeny and comparative genomics of the fungal order Sordariales.</title>
        <authorList>
            <person name="Hensen N."/>
            <person name="Bonometti L."/>
            <person name="Westerberg I."/>
            <person name="Brannstrom I.O."/>
            <person name="Guillou S."/>
            <person name="Cros-Aarteil S."/>
            <person name="Calhoun S."/>
            <person name="Haridas S."/>
            <person name="Kuo A."/>
            <person name="Mondo S."/>
            <person name="Pangilinan J."/>
            <person name="Riley R."/>
            <person name="LaButti K."/>
            <person name="Andreopoulos B."/>
            <person name="Lipzen A."/>
            <person name="Chen C."/>
            <person name="Yan M."/>
            <person name="Daum C."/>
            <person name="Ng V."/>
            <person name="Clum A."/>
            <person name="Steindorff A."/>
            <person name="Ohm R.A."/>
            <person name="Martin F."/>
            <person name="Silar P."/>
            <person name="Natvig D.O."/>
            <person name="Lalanne C."/>
            <person name="Gautier V."/>
            <person name="Ament-Velasquez S.L."/>
            <person name="Kruys A."/>
            <person name="Hutchinson M.I."/>
            <person name="Powell A.J."/>
            <person name="Barry K."/>
            <person name="Miller A.N."/>
            <person name="Grigoriev I.V."/>
            <person name="Debuchy R."/>
            <person name="Gladieux P."/>
            <person name="Hiltunen Thoren M."/>
            <person name="Johannesson H."/>
        </authorList>
    </citation>
    <scope>NUCLEOTIDE SEQUENCE</scope>
    <source>
        <strain evidence="6">CBS 118394</strain>
    </source>
</reference>
<keyword evidence="3 4" id="KW-0408">Iron</keyword>
<dbReference type="PANTHER" id="PTHR24305">
    <property type="entry name" value="CYTOCHROME P450"/>
    <property type="match status" value="1"/>
</dbReference>
<dbReference type="Proteomes" id="UP001283341">
    <property type="component" value="Unassembled WGS sequence"/>
</dbReference>
<dbReference type="InterPro" id="IPR002401">
    <property type="entry name" value="Cyt_P450_E_grp-I"/>
</dbReference>
<keyword evidence="2 4" id="KW-0479">Metal-binding</keyword>
<dbReference type="SUPFAM" id="SSF48264">
    <property type="entry name" value="Cytochrome P450"/>
    <property type="match status" value="1"/>
</dbReference>
<keyword evidence="5" id="KW-0472">Membrane</keyword>
<evidence type="ECO:0000256" key="3">
    <source>
        <dbReference type="ARBA" id="ARBA00023004"/>
    </source>
</evidence>
<dbReference type="GO" id="GO:0016705">
    <property type="term" value="F:oxidoreductase activity, acting on paired donors, with incorporation or reduction of molecular oxygen"/>
    <property type="evidence" value="ECO:0007669"/>
    <property type="project" value="InterPro"/>
</dbReference>
<keyword evidence="5" id="KW-0812">Transmembrane</keyword>
<dbReference type="Pfam" id="PF00067">
    <property type="entry name" value="p450"/>
    <property type="match status" value="1"/>
</dbReference>
<comment type="cofactor">
    <cofactor evidence="4">
        <name>heme</name>
        <dbReference type="ChEBI" id="CHEBI:30413"/>
    </cofactor>
</comment>
<evidence type="ECO:0000256" key="2">
    <source>
        <dbReference type="ARBA" id="ARBA00022723"/>
    </source>
</evidence>
<keyword evidence="1 4" id="KW-0349">Heme</keyword>
<dbReference type="PRINTS" id="PR00385">
    <property type="entry name" value="P450"/>
</dbReference>
<feature type="transmembrane region" description="Helical" evidence="5">
    <location>
        <begin position="15"/>
        <end position="34"/>
    </location>
</feature>
<gene>
    <name evidence="6" type="ORF">B0H66DRAFT_485665</name>
</gene>
<reference evidence="6" key="2">
    <citation type="submission" date="2023-06" db="EMBL/GenBank/DDBJ databases">
        <authorList>
            <consortium name="Lawrence Berkeley National Laboratory"/>
            <person name="Haridas S."/>
            <person name="Hensen N."/>
            <person name="Bonometti L."/>
            <person name="Westerberg I."/>
            <person name="Brannstrom I.O."/>
            <person name="Guillou S."/>
            <person name="Cros-Aarteil S."/>
            <person name="Calhoun S."/>
            <person name="Kuo A."/>
            <person name="Mondo S."/>
            <person name="Pangilinan J."/>
            <person name="Riley R."/>
            <person name="Labutti K."/>
            <person name="Andreopoulos B."/>
            <person name="Lipzen A."/>
            <person name="Chen C."/>
            <person name="Yanf M."/>
            <person name="Daum C."/>
            <person name="Ng V."/>
            <person name="Clum A."/>
            <person name="Steindorff A."/>
            <person name="Ohm R."/>
            <person name="Martin F."/>
            <person name="Silar P."/>
            <person name="Natvig D."/>
            <person name="Lalanne C."/>
            <person name="Gautier V."/>
            <person name="Ament-Velasquez S.L."/>
            <person name="Kruys A."/>
            <person name="Hutchinson M.I."/>
            <person name="Powell A.J."/>
            <person name="Barry K."/>
            <person name="Miller A.N."/>
            <person name="Grigoriev I.V."/>
            <person name="Debuchy R."/>
            <person name="Gladieux P."/>
            <person name="Thoren M.H."/>
            <person name="Johannesson H."/>
        </authorList>
    </citation>
    <scope>NUCLEOTIDE SEQUENCE</scope>
    <source>
        <strain evidence="6">CBS 118394</strain>
    </source>
</reference>
<keyword evidence="7" id="KW-1185">Reference proteome</keyword>
<accession>A0AAE0HTC7</accession>
<dbReference type="GO" id="GO:0020037">
    <property type="term" value="F:heme binding"/>
    <property type="evidence" value="ECO:0007669"/>
    <property type="project" value="InterPro"/>
</dbReference>
<dbReference type="Gene3D" id="1.10.630.10">
    <property type="entry name" value="Cytochrome P450"/>
    <property type="match status" value="1"/>
</dbReference>
<dbReference type="InterPro" id="IPR001128">
    <property type="entry name" value="Cyt_P450"/>
</dbReference>
<evidence type="ECO:0000256" key="1">
    <source>
        <dbReference type="ARBA" id="ARBA00022617"/>
    </source>
</evidence>
<comment type="caution">
    <text evidence="6">The sequence shown here is derived from an EMBL/GenBank/DDBJ whole genome shotgun (WGS) entry which is preliminary data.</text>
</comment>
<evidence type="ECO:0000256" key="4">
    <source>
        <dbReference type="PIRSR" id="PIRSR602401-1"/>
    </source>
</evidence>
<evidence type="ECO:0000256" key="5">
    <source>
        <dbReference type="SAM" id="Phobius"/>
    </source>
</evidence>